<evidence type="ECO:0000313" key="5">
    <source>
        <dbReference type="EMBL" id="EYE93390.1"/>
    </source>
</evidence>
<dbReference type="STRING" id="1388766.A0A017SB09"/>
<dbReference type="SUPFAM" id="SSF81296">
    <property type="entry name" value="E set domains"/>
    <property type="match status" value="1"/>
</dbReference>
<dbReference type="InterPro" id="IPR011021">
    <property type="entry name" value="Arrestin-like_N"/>
</dbReference>
<dbReference type="InterPro" id="IPR014752">
    <property type="entry name" value="Arrestin-like_C"/>
</dbReference>
<dbReference type="GO" id="GO:0030674">
    <property type="term" value="F:protein-macromolecule adaptor activity"/>
    <property type="evidence" value="ECO:0007669"/>
    <property type="project" value="TreeGrafter"/>
</dbReference>
<dbReference type="PANTHER" id="PTHR11188:SF17">
    <property type="entry name" value="FI21816P1"/>
    <property type="match status" value="1"/>
</dbReference>
<dbReference type="HOGENOM" id="CLU_018982_0_1_1"/>
<evidence type="ECO:0000256" key="1">
    <source>
        <dbReference type="ARBA" id="ARBA00005298"/>
    </source>
</evidence>
<dbReference type="GO" id="GO:0005829">
    <property type="term" value="C:cytosol"/>
    <property type="evidence" value="ECO:0007669"/>
    <property type="project" value="TreeGrafter"/>
</dbReference>
<evidence type="ECO:0000256" key="2">
    <source>
        <dbReference type="ARBA" id="ARBA00022786"/>
    </source>
</evidence>
<dbReference type="AlphaFoldDB" id="A0A017SB09"/>
<protein>
    <submittedName>
        <fullName evidence="5">Putative arrestin domain-containing protein</fullName>
    </submittedName>
</protein>
<reference evidence="6" key="1">
    <citation type="journal article" date="2014" name="Nat. Commun.">
        <title>Genomic adaptations of the halophilic Dead Sea filamentous fungus Eurotium rubrum.</title>
        <authorList>
            <person name="Kis-Papo T."/>
            <person name="Weig A.R."/>
            <person name="Riley R."/>
            <person name="Persoh D."/>
            <person name="Salamov A."/>
            <person name="Sun H."/>
            <person name="Lipzen A."/>
            <person name="Wasser S.P."/>
            <person name="Rambold G."/>
            <person name="Grigoriev I.V."/>
            <person name="Nevo E."/>
        </authorList>
    </citation>
    <scope>NUCLEOTIDE SEQUENCE [LARGE SCALE GENOMIC DNA]</scope>
    <source>
        <strain evidence="6">CBS 135680</strain>
    </source>
</reference>
<sequence length="414" mass="47531">MLLDFFDCFAPQRLEPVYFDIRLNNDIVWLPATEGGTSYGHIRGRVVLCITQPTSVKDIKLHLEGRYYVNWDLKPFNSLHHHHNKLPWKEVTFFHLISNLLPTPRRDPTMVLKPDNYEFPFEVCVPKGTPESIQGIDDCFIRYILRAQIYGNGGNNLSISREVQMRKAYTMSLFRELSDYGNIWPEKIIYNASISNPAVSFGSSIRIDFRFTPLVKGLELERIESRLVETHHVTKPLPATRSREVLVDQYKVPAWDELDVSPDDGYSFHVSRLLSLPRSTMQCLQSATTTVLQVKHNVAVVIILSNPDGHKSSIRFSLPIFIHFRPSSRTGFSILYEPDARDADCGQLPHYDSHIHDMKPDEFGSADVPTPGDVQWGVDMEEDEKPPEYSDLHISSEVPSYWAAVYPHNYVERI</sequence>
<dbReference type="EMBL" id="KK088432">
    <property type="protein sequence ID" value="EYE93390.1"/>
    <property type="molecule type" value="Genomic_DNA"/>
</dbReference>
<name>A0A017SB09_ASPRC</name>
<evidence type="ECO:0000313" key="6">
    <source>
        <dbReference type="Proteomes" id="UP000019804"/>
    </source>
</evidence>
<comment type="subunit">
    <text evidence="3">Interacts with hulA.</text>
</comment>
<dbReference type="RefSeq" id="XP_040637078.1">
    <property type="nucleotide sequence ID" value="XM_040785530.1"/>
</dbReference>
<accession>A0A017SB09</accession>
<dbReference type="GO" id="GO:0005886">
    <property type="term" value="C:plasma membrane"/>
    <property type="evidence" value="ECO:0007669"/>
    <property type="project" value="TreeGrafter"/>
</dbReference>
<dbReference type="GeneID" id="63700654"/>
<gene>
    <name evidence="5" type="ORF">EURHEDRAFT_483253</name>
</gene>
<dbReference type="Pfam" id="PF02752">
    <property type="entry name" value="Arrestin_C"/>
    <property type="match status" value="1"/>
</dbReference>
<keyword evidence="2" id="KW-0833">Ubl conjugation pathway</keyword>
<evidence type="ECO:0000256" key="3">
    <source>
        <dbReference type="ARBA" id="ARBA00038766"/>
    </source>
</evidence>
<dbReference type="InterPro" id="IPR050357">
    <property type="entry name" value="Arrestin_domain-protein"/>
</dbReference>
<dbReference type="Pfam" id="PF00339">
    <property type="entry name" value="Arrestin_N"/>
    <property type="match status" value="1"/>
</dbReference>
<dbReference type="GO" id="GO:0031625">
    <property type="term" value="F:ubiquitin protein ligase binding"/>
    <property type="evidence" value="ECO:0007669"/>
    <property type="project" value="TreeGrafter"/>
</dbReference>
<dbReference type="GO" id="GO:0070086">
    <property type="term" value="P:ubiquitin-dependent endocytosis"/>
    <property type="evidence" value="ECO:0007669"/>
    <property type="project" value="TreeGrafter"/>
</dbReference>
<evidence type="ECO:0000259" key="4">
    <source>
        <dbReference type="SMART" id="SM01017"/>
    </source>
</evidence>
<dbReference type="Gene3D" id="2.60.40.640">
    <property type="match status" value="1"/>
</dbReference>
<dbReference type="PANTHER" id="PTHR11188">
    <property type="entry name" value="ARRESTIN DOMAIN CONTAINING PROTEIN"/>
    <property type="match status" value="1"/>
</dbReference>
<dbReference type="SMART" id="SM01017">
    <property type="entry name" value="Arrestin_C"/>
    <property type="match status" value="1"/>
</dbReference>
<dbReference type="Proteomes" id="UP000019804">
    <property type="component" value="Unassembled WGS sequence"/>
</dbReference>
<proteinExistence type="inferred from homology"/>
<feature type="domain" description="Arrestin C-terminal-like" evidence="4">
    <location>
        <begin position="184"/>
        <end position="326"/>
    </location>
</feature>
<comment type="similarity">
    <text evidence="1">Belongs to the arrestin family.</text>
</comment>
<keyword evidence="6" id="KW-1185">Reference proteome</keyword>
<dbReference type="InterPro" id="IPR011022">
    <property type="entry name" value="Arrestin_C-like"/>
</dbReference>
<organism evidence="5 6">
    <name type="scientific">Aspergillus ruber (strain CBS 135680)</name>
    <dbReference type="NCBI Taxonomy" id="1388766"/>
    <lineage>
        <taxon>Eukaryota</taxon>
        <taxon>Fungi</taxon>
        <taxon>Dikarya</taxon>
        <taxon>Ascomycota</taxon>
        <taxon>Pezizomycotina</taxon>
        <taxon>Eurotiomycetes</taxon>
        <taxon>Eurotiomycetidae</taxon>
        <taxon>Eurotiales</taxon>
        <taxon>Aspergillaceae</taxon>
        <taxon>Aspergillus</taxon>
        <taxon>Aspergillus subgen. Aspergillus</taxon>
    </lineage>
</organism>
<dbReference type="OrthoDB" id="2333384at2759"/>
<dbReference type="InterPro" id="IPR014756">
    <property type="entry name" value="Ig_E-set"/>
</dbReference>